<organism evidence="1 2">
    <name type="scientific">Pararobbsia alpina</name>
    <dbReference type="NCBI Taxonomy" id="621374"/>
    <lineage>
        <taxon>Bacteria</taxon>
        <taxon>Pseudomonadati</taxon>
        <taxon>Pseudomonadota</taxon>
        <taxon>Betaproteobacteria</taxon>
        <taxon>Burkholderiales</taxon>
        <taxon>Burkholderiaceae</taxon>
        <taxon>Pararobbsia</taxon>
    </lineage>
</organism>
<keyword evidence="2" id="KW-1185">Reference proteome</keyword>
<reference evidence="1 2" key="1">
    <citation type="submission" date="2020-04" db="EMBL/GenBank/DDBJ databases">
        <authorList>
            <person name="De Canck E."/>
        </authorList>
    </citation>
    <scope>NUCLEOTIDE SEQUENCE [LARGE SCALE GENOMIC DNA]</scope>
    <source>
        <strain evidence="1 2">LMG 28138</strain>
    </source>
</reference>
<protein>
    <submittedName>
        <fullName evidence="1">Uncharacterized protein</fullName>
    </submittedName>
</protein>
<evidence type="ECO:0000313" key="1">
    <source>
        <dbReference type="EMBL" id="CAB3779447.1"/>
    </source>
</evidence>
<proteinExistence type="predicted"/>
<name>A0A6S7B4T2_9BURK</name>
<accession>A0A6S7B4T2</accession>
<dbReference type="Proteomes" id="UP000494115">
    <property type="component" value="Unassembled WGS sequence"/>
</dbReference>
<gene>
    <name evidence="1" type="ORF">LMG28138_00817</name>
</gene>
<evidence type="ECO:0000313" key="2">
    <source>
        <dbReference type="Proteomes" id="UP000494115"/>
    </source>
</evidence>
<dbReference type="AlphaFoldDB" id="A0A6S7B4T2"/>
<sequence>MGNKMNIDELLSQAKLASEDHVKFARFVAVTEALCDEQSPLVSAERLSVIRDTWFELELINALALDEWESHGKPADWTEVWNSRFRSDAQELVGKLYNLLSL</sequence>
<dbReference type="EMBL" id="CADIKM010000003">
    <property type="protein sequence ID" value="CAB3779447.1"/>
    <property type="molecule type" value="Genomic_DNA"/>
</dbReference>